<dbReference type="PANTHER" id="PTHR44688:SF16">
    <property type="entry name" value="DNA-BINDING TRANSCRIPTIONAL ACTIVATOR DEVR_DOSR"/>
    <property type="match status" value="1"/>
</dbReference>
<evidence type="ECO:0000256" key="2">
    <source>
        <dbReference type="ARBA" id="ARBA00023125"/>
    </source>
</evidence>
<evidence type="ECO:0000313" key="5">
    <source>
        <dbReference type="EMBL" id="MBP2477544.1"/>
    </source>
</evidence>
<evidence type="ECO:0000256" key="3">
    <source>
        <dbReference type="ARBA" id="ARBA00023163"/>
    </source>
</evidence>
<organism evidence="5 6">
    <name type="scientific">Crossiella equi</name>
    <dbReference type="NCBI Taxonomy" id="130796"/>
    <lineage>
        <taxon>Bacteria</taxon>
        <taxon>Bacillati</taxon>
        <taxon>Actinomycetota</taxon>
        <taxon>Actinomycetes</taxon>
        <taxon>Pseudonocardiales</taxon>
        <taxon>Pseudonocardiaceae</taxon>
        <taxon>Crossiella</taxon>
    </lineage>
</organism>
<sequence length="207" mass="22104">MEAVRVAVYAPDPLTAAGLTGVLRTSPEIHVQEGLVNPKVDVRVIATDSLTPELLSVMRRAAANGGVPVVLVVNELSESELLTAVECRVVAVLPRQAATGDRLLHSVRAAATGGGVLPPPMLGELLKHVERLQRELLAPKAMNAAGLSPREVDVLRLMADGWDTAEIATQLCYSERTVKNVISGVTQRLKLKNRPHAVAYAMRAGMI</sequence>
<dbReference type="Pfam" id="PF00196">
    <property type="entry name" value="GerE"/>
    <property type="match status" value="1"/>
</dbReference>
<reference evidence="5 6" key="1">
    <citation type="submission" date="2021-03" db="EMBL/GenBank/DDBJ databases">
        <title>Sequencing the genomes of 1000 actinobacteria strains.</title>
        <authorList>
            <person name="Klenk H.-P."/>
        </authorList>
    </citation>
    <scope>NUCLEOTIDE SEQUENCE [LARGE SCALE GENOMIC DNA]</scope>
    <source>
        <strain evidence="5 6">DSM 44580</strain>
    </source>
</reference>
<dbReference type="SUPFAM" id="SSF46894">
    <property type="entry name" value="C-terminal effector domain of the bipartite response regulators"/>
    <property type="match status" value="1"/>
</dbReference>
<dbReference type="PRINTS" id="PR00038">
    <property type="entry name" value="HTHLUXR"/>
</dbReference>
<evidence type="ECO:0000256" key="1">
    <source>
        <dbReference type="ARBA" id="ARBA00023015"/>
    </source>
</evidence>
<feature type="domain" description="HTH luxR-type" evidence="4">
    <location>
        <begin position="140"/>
        <end position="205"/>
    </location>
</feature>
<dbReference type="PROSITE" id="PS50043">
    <property type="entry name" value="HTH_LUXR_2"/>
    <property type="match status" value="1"/>
</dbReference>
<dbReference type="InterPro" id="IPR000792">
    <property type="entry name" value="Tscrpt_reg_LuxR_C"/>
</dbReference>
<gene>
    <name evidence="5" type="ORF">JOF53_006416</name>
</gene>
<proteinExistence type="predicted"/>
<comment type="caution">
    <text evidence="5">The sequence shown here is derived from an EMBL/GenBank/DDBJ whole genome shotgun (WGS) entry which is preliminary data.</text>
</comment>
<protein>
    <submittedName>
        <fullName evidence="5">DNA-binding NarL/FixJ family response regulator</fullName>
    </submittedName>
</protein>
<keyword evidence="3" id="KW-0804">Transcription</keyword>
<name>A0ABS5ALV5_9PSEU</name>
<dbReference type="GO" id="GO:0003677">
    <property type="term" value="F:DNA binding"/>
    <property type="evidence" value="ECO:0007669"/>
    <property type="project" value="UniProtKB-KW"/>
</dbReference>
<keyword evidence="1" id="KW-0805">Transcription regulation</keyword>
<evidence type="ECO:0000313" key="6">
    <source>
        <dbReference type="Proteomes" id="UP001519363"/>
    </source>
</evidence>
<dbReference type="Proteomes" id="UP001519363">
    <property type="component" value="Unassembled WGS sequence"/>
</dbReference>
<dbReference type="Gene3D" id="3.40.50.2300">
    <property type="match status" value="1"/>
</dbReference>
<dbReference type="PANTHER" id="PTHR44688">
    <property type="entry name" value="DNA-BINDING TRANSCRIPTIONAL ACTIVATOR DEVR_DOSR"/>
    <property type="match status" value="1"/>
</dbReference>
<dbReference type="InterPro" id="IPR016032">
    <property type="entry name" value="Sig_transdc_resp-reg_C-effctor"/>
</dbReference>
<dbReference type="EMBL" id="JAGIOO010000001">
    <property type="protein sequence ID" value="MBP2477544.1"/>
    <property type="molecule type" value="Genomic_DNA"/>
</dbReference>
<dbReference type="SMART" id="SM00421">
    <property type="entry name" value="HTH_LUXR"/>
    <property type="match status" value="1"/>
</dbReference>
<keyword evidence="6" id="KW-1185">Reference proteome</keyword>
<keyword evidence="2 5" id="KW-0238">DNA-binding</keyword>
<dbReference type="CDD" id="cd06170">
    <property type="entry name" value="LuxR_C_like"/>
    <property type="match status" value="1"/>
</dbReference>
<accession>A0ABS5ALV5</accession>
<evidence type="ECO:0000259" key="4">
    <source>
        <dbReference type="PROSITE" id="PS50043"/>
    </source>
</evidence>
<dbReference type="RefSeq" id="WP_086787770.1">
    <property type="nucleotide sequence ID" value="NZ_JAGIOO010000001.1"/>
</dbReference>